<evidence type="ECO:0000256" key="4">
    <source>
        <dbReference type="ARBA" id="ARBA00022729"/>
    </source>
</evidence>
<name>A0A8C8Z4K9_PROSS</name>
<dbReference type="SUPFAM" id="SSF50814">
    <property type="entry name" value="Lipocalins"/>
    <property type="match status" value="1"/>
</dbReference>
<evidence type="ECO:0000256" key="5">
    <source>
        <dbReference type="ARBA" id="ARBA00023157"/>
    </source>
</evidence>
<dbReference type="PANTHER" id="PTHR11430">
    <property type="entry name" value="LIPOCALIN"/>
    <property type="match status" value="1"/>
</dbReference>
<comment type="subcellular location">
    <subcellularLocation>
        <location evidence="1">Secreted</location>
    </subcellularLocation>
</comment>
<reference evidence="7" key="2">
    <citation type="submission" date="2025-09" db="UniProtKB">
        <authorList>
            <consortium name="Ensembl"/>
        </authorList>
    </citation>
    <scope>IDENTIFICATION</scope>
</reference>
<accession>A0A8C8Z4K9</accession>
<evidence type="ECO:0000313" key="7">
    <source>
        <dbReference type="Ensembl" id="ENSPSMP00000009753.1"/>
    </source>
</evidence>
<organism evidence="7 8">
    <name type="scientific">Prolemur simus</name>
    <name type="common">Greater bamboo lemur</name>
    <name type="synonym">Hapalemur simus</name>
    <dbReference type="NCBI Taxonomy" id="1328070"/>
    <lineage>
        <taxon>Eukaryota</taxon>
        <taxon>Metazoa</taxon>
        <taxon>Chordata</taxon>
        <taxon>Craniata</taxon>
        <taxon>Vertebrata</taxon>
        <taxon>Euteleostomi</taxon>
        <taxon>Mammalia</taxon>
        <taxon>Eutheria</taxon>
        <taxon>Euarchontoglires</taxon>
        <taxon>Primates</taxon>
        <taxon>Strepsirrhini</taxon>
        <taxon>Lemuriformes</taxon>
        <taxon>Lemuridae</taxon>
        <taxon>Prolemur</taxon>
    </lineage>
</organism>
<dbReference type="InterPro" id="IPR012674">
    <property type="entry name" value="Calycin"/>
</dbReference>
<evidence type="ECO:0000256" key="2">
    <source>
        <dbReference type="ARBA" id="ARBA00006889"/>
    </source>
</evidence>
<dbReference type="InterPro" id="IPR002971">
    <property type="entry name" value="Maj_urinary"/>
</dbReference>
<keyword evidence="3" id="KW-0964">Secreted</keyword>
<dbReference type="Gene3D" id="2.40.128.20">
    <property type="match status" value="1"/>
</dbReference>
<dbReference type="PRINTS" id="PR01221">
    <property type="entry name" value="MAJORURINARY"/>
</dbReference>
<sequence>MAKVSGVWHSISMASDDLKRIEEDGDLRVFIQTIQHLRNGSLRFNFLFKVQGECVPVDVVCKKTEKNGEYSIAYEGENKVTVPETDYQLYVTFRLQNLRNGTETQVLALYGRIPQLDPSFLNRFKNICKKYGLSSRNIIDMTKQDNCFSK</sequence>
<evidence type="ECO:0000259" key="6">
    <source>
        <dbReference type="Pfam" id="PF00061"/>
    </source>
</evidence>
<dbReference type="Proteomes" id="UP000694414">
    <property type="component" value="Unplaced"/>
</dbReference>
<reference evidence="7" key="1">
    <citation type="submission" date="2025-08" db="UniProtKB">
        <authorList>
            <consortium name="Ensembl"/>
        </authorList>
    </citation>
    <scope>IDENTIFICATION</scope>
</reference>
<keyword evidence="8" id="KW-1185">Reference proteome</keyword>
<dbReference type="PRINTS" id="PR00179">
    <property type="entry name" value="LIPOCALIN"/>
</dbReference>
<dbReference type="GO" id="GO:0036094">
    <property type="term" value="F:small molecule binding"/>
    <property type="evidence" value="ECO:0007669"/>
    <property type="project" value="InterPro"/>
</dbReference>
<dbReference type="GeneTree" id="ENSGT01050000244868"/>
<proteinExistence type="inferred from homology"/>
<dbReference type="Pfam" id="PF00061">
    <property type="entry name" value="Lipocalin"/>
    <property type="match status" value="1"/>
</dbReference>
<protein>
    <recommendedName>
        <fullName evidence="6">Lipocalin/cytosolic fatty-acid binding domain-containing protein</fullName>
    </recommendedName>
</protein>
<evidence type="ECO:0000256" key="3">
    <source>
        <dbReference type="ARBA" id="ARBA00022525"/>
    </source>
</evidence>
<dbReference type="AlphaFoldDB" id="A0A8C8Z4K9"/>
<dbReference type="PANTHER" id="PTHR11430:SF28">
    <property type="entry name" value="EPIDIDYMAL-SPECIFIC LIPOCALIN-9"/>
    <property type="match status" value="1"/>
</dbReference>
<keyword evidence="4" id="KW-0732">Signal</keyword>
<evidence type="ECO:0000256" key="1">
    <source>
        <dbReference type="ARBA" id="ARBA00004613"/>
    </source>
</evidence>
<dbReference type="InterPro" id="IPR002345">
    <property type="entry name" value="Lipocalin"/>
</dbReference>
<dbReference type="GO" id="GO:0005615">
    <property type="term" value="C:extracellular space"/>
    <property type="evidence" value="ECO:0007669"/>
    <property type="project" value="TreeGrafter"/>
</dbReference>
<keyword evidence="5" id="KW-1015">Disulfide bond</keyword>
<evidence type="ECO:0000313" key="8">
    <source>
        <dbReference type="Proteomes" id="UP000694414"/>
    </source>
</evidence>
<feature type="domain" description="Lipocalin/cytosolic fatty-acid binding" evidence="6">
    <location>
        <begin position="5"/>
        <end position="145"/>
    </location>
</feature>
<comment type="similarity">
    <text evidence="2">Belongs to the calycin superfamily. Lipocalin family.</text>
</comment>
<dbReference type="Ensembl" id="ENSPSMT00000011430.1">
    <property type="protein sequence ID" value="ENSPSMP00000009753.1"/>
    <property type="gene ID" value="ENSPSMG00000007126.1"/>
</dbReference>
<dbReference type="InterPro" id="IPR000566">
    <property type="entry name" value="Lipocln_cytosolic_FA-bd_dom"/>
</dbReference>